<proteinExistence type="predicted"/>
<evidence type="ECO:0000313" key="1">
    <source>
        <dbReference type="EMBL" id="JAH39507.1"/>
    </source>
</evidence>
<reference evidence="1" key="1">
    <citation type="submission" date="2014-11" db="EMBL/GenBank/DDBJ databases">
        <authorList>
            <person name="Amaro Gonzalez C."/>
        </authorList>
    </citation>
    <scope>NUCLEOTIDE SEQUENCE</scope>
</reference>
<organism evidence="1">
    <name type="scientific">Anguilla anguilla</name>
    <name type="common">European freshwater eel</name>
    <name type="synonym">Muraena anguilla</name>
    <dbReference type="NCBI Taxonomy" id="7936"/>
    <lineage>
        <taxon>Eukaryota</taxon>
        <taxon>Metazoa</taxon>
        <taxon>Chordata</taxon>
        <taxon>Craniata</taxon>
        <taxon>Vertebrata</taxon>
        <taxon>Euteleostomi</taxon>
        <taxon>Actinopterygii</taxon>
        <taxon>Neopterygii</taxon>
        <taxon>Teleostei</taxon>
        <taxon>Anguilliformes</taxon>
        <taxon>Anguillidae</taxon>
        <taxon>Anguilla</taxon>
    </lineage>
</organism>
<dbReference type="EMBL" id="GBXM01069070">
    <property type="protein sequence ID" value="JAH39507.1"/>
    <property type="molecule type" value="Transcribed_RNA"/>
</dbReference>
<protein>
    <submittedName>
        <fullName evidence="1">Uncharacterized protein</fullName>
    </submittedName>
</protein>
<reference evidence="1" key="2">
    <citation type="journal article" date="2015" name="Fish Shellfish Immunol.">
        <title>Early steps in the European eel (Anguilla anguilla)-Vibrio vulnificus interaction in the gills: Role of the RtxA13 toxin.</title>
        <authorList>
            <person name="Callol A."/>
            <person name="Pajuelo D."/>
            <person name="Ebbesson L."/>
            <person name="Teles M."/>
            <person name="MacKenzie S."/>
            <person name="Amaro C."/>
        </authorList>
    </citation>
    <scope>NUCLEOTIDE SEQUENCE</scope>
</reference>
<name>A0A0E9SE31_ANGAN</name>
<sequence length="20" mass="2354">MYQNNRGMGLLELESEAELR</sequence>
<dbReference type="AlphaFoldDB" id="A0A0E9SE31"/>
<accession>A0A0E9SE31</accession>